<dbReference type="GO" id="GO:0006364">
    <property type="term" value="P:rRNA processing"/>
    <property type="evidence" value="ECO:0007669"/>
    <property type="project" value="TreeGrafter"/>
</dbReference>
<protein>
    <submittedName>
        <fullName evidence="5">Rpp20 subunit of nuclear RNase MRP and P-domain-containing protein</fullName>
    </submittedName>
</protein>
<evidence type="ECO:0000256" key="3">
    <source>
        <dbReference type="ARBA" id="ARBA00023242"/>
    </source>
</evidence>
<keyword evidence="2" id="KW-0819">tRNA processing</keyword>
<dbReference type="InterPro" id="IPR020241">
    <property type="entry name" value="RNase_P/MRP_Pop7_fungi"/>
</dbReference>
<dbReference type="PANTHER" id="PTHR28256:SF1">
    <property type="entry name" value="RIBONUCLEASES P_MRP PROTEIN SUBUNIT POP7"/>
    <property type="match status" value="1"/>
</dbReference>
<dbReference type="Proteomes" id="UP001302676">
    <property type="component" value="Unassembled WGS sequence"/>
</dbReference>
<feature type="compositionally biased region" description="Low complexity" evidence="4">
    <location>
        <begin position="68"/>
        <end position="81"/>
    </location>
</feature>
<dbReference type="GO" id="GO:0003723">
    <property type="term" value="F:RNA binding"/>
    <property type="evidence" value="ECO:0007669"/>
    <property type="project" value="TreeGrafter"/>
</dbReference>
<dbReference type="GO" id="GO:0000294">
    <property type="term" value="P:nuclear-transcribed mRNA catabolic process, RNase MRP-dependent"/>
    <property type="evidence" value="ECO:0007669"/>
    <property type="project" value="TreeGrafter"/>
</dbReference>
<dbReference type="PANTHER" id="PTHR28256">
    <property type="entry name" value="RIBONUCLEASES P/MRP PROTEIN SUBUNIT POP7"/>
    <property type="match status" value="1"/>
</dbReference>
<keyword evidence="3" id="KW-0539">Nucleus</keyword>
<accession>A0AAN6UX60</accession>
<comment type="subcellular location">
    <subcellularLocation>
        <location evidence="1">Nucleus</location>
    </subcellularLocation>
</comment>
<comment type="caution">
    <text evidence="5">The sequence shown here is derived from an EMBL/GenBank/DDBJ whole genome shotgun (WGS) entry which is preliminary data.</text>
</comment>
<evidence type="ECO:0000256" key="1">
    <source>
        <dbReference type="ARBA" id="ARBA00004123"/>
    </source>
</evidence>
<dbReference type="GO" id="GO:0005655">
    <property type="term" value="C:nucleolar ribonuclease P complex"/>
    <property type="evidence" value="ECO:0007669"/>
    <property type="project" value="InterPro"/>
</dbReference>
<dbReference type="RefSeq" id="XP_062633516.1">
    <property type="nucleotide sequence ID" value="XM_062778390.1"/>
</dbReference>
<dbReference type="EMBL" id="MU853639">
    <property type="protein sequence ID" value="KAK4140145.1"/>
    <property type="molecule type" value="Genomic_DNA"/>
</dbReference>
<dbReference type="GO" id="GO:0000171">
    <property type="term" value="F:ribonuclease MRP activity"/>
    <property type="evidence" value="ECO:0007669"/>
    <property type="project" value="TreeGrafter"/>
</dbReference>
<feature type="compositionally biased region" description="Polar residues" evidence="4">
    <location>
        <begin position="54"/>
        <end position="63"/>
    </location>
</feature>
<feature type="region of interest" description="Disordered" evidence="4">
    <location>
        <begin position="1"/>
        <end position="81"/>
    </location>
</feature>
<evidence type="ECO:0000256" key="4">
    <source>
        <dbReference type="SAM" id="MobiDB-lite"/>
    </source>
</evidence>
<dbReference type="Pfam" id="PF12328">
    <property type="entry name" value="Rpp20"/>
    <property type="match status" value="1"/>
</dbReference>
<dbReference type="AlphaFoldDB" id="A0AAN6UX60"/>
<sequence length="252" mass="26329">MAPTTPADNGASQNTALVNKPDTKLPPIPNGSRIVKRPLPGPSPSAYPRARPHTQPQPQSHRQPPNKPTTTTTTTTKPPTTATLPALLATADSDGYIPPPRAAHTAVLKVSSSASFMSLVRRARKILDRRATAMTMGSGRTGGAKGLPSLAARVAALGGSNAANGSGNGGGHSGFVTDGLDDVLFVATGRAIEKAVELACFFQRERELIVLMRTRSVKAVDDVVAADEEADVEDGVRVRNLSSLEVGIRWAS</sequence>
<dbReference type="InterPro" id="IPR036882">
    <property type="entry name" value="Alba-like_dom_sf"/>
</dbReference>
<reference evidence="5" key="1">
    <citation type="journal article" date="2023" name="Mol. Phylogenet. Evol.">
        <title>Genome-scale phylogeny and comparative genomics of the fungal order Sordariales.</title>
        <authorList>
            <person name="Hensen N."/>
            <person name="Bonometti L."/>
            <person name="Westerberg I."/>
            <person name="Brannstrom I.O."/>
            <person name="Guillou S."/>
            <person name="Cros-Aarteil S."/>
            <person name="Calhoun S."/>
            <person name="Haridas S."/>
            <person name="Kuo A."/>
            <person name="Mondo S."/>
            <person name="Pangilinan J."/>
            <person name="Riley R."/>
            <person name="LaButti K."/>
            <person name="Andreopoulos B."/>
            <person name="Lipzen A."/>
            <person name="Chen C."/>
            <person name="Yan M."/>
            <person name="Daum C."/>
            <person name="Ng V."/>
            <person name="Clum A."/>
            <person name="Steindorff A."/>
            <person name="Ohm R.A."/>
            <person name="Martin F."/>
            <person name="Silar P."/>
            <person name="Natvig D.O."/>
            <person name="Lalanne C."/>
            <person name="Gautier V."/>
            <person name="Ament-Velasquez S.L."/>
            <person name="Kruys A."/>
            <person name="Hutchinson M.I."/>
            <person name="Powell A.J."/>
            <person name="Barry K."/>
            <person name="Miller A.N."/>
            <person name="Grigoriev I.V."/>
            <person name="Debuchy R."/>
            <person name="Gladieux P."/>
            <person name="Hiltunen Thoren M."/>
            <person name="Johannesson H."/>
        </authorList>
    </citation>
    <scope>NUCLEOTIDE SEQUENCE</scope>
    <source>
        <strain evidence="5">CBS 141.50</strain>
    </source>
</reference>
<feature type="compositionally biased region" description="Polar residues" evidence="4">
    <location>
        <begin position="1"/>
        <end position="17"/>
    </location>
</feature>
<dbReference type="InterPro" id="IPR014612">
    <property type="entry name" value="Pop7/Rpp20"/>
</dbReference>
<dbReference type="SUPFAM" id="SSF82704">
    <property type="entry name" value="AlbA-like"/>
    <property type="match status" value="1"/>
</dbReference>
<evidence type="ECO:0000313" key="5">
    <source>
        <dbReference type="EMBL" id="KAK4140145.1"/>
    </source>
</evidence>
<dbReference type="GO" id="GO:0000172">
    <property type="term" value="C:ribonuclease MRP complex"/>
    <property type="evidence" value="ECO:0007669"/>
    <property type="project" value="InterPro"/>
</dbReference>
<name>A0AAN6UX60_9PEZI</name>
<dbReference type="GO" id="GO:0034965">
    <property type="term" value="P:intronic box C/D snoRNA processing"/>
    <property type="evidence" value="ECO:0007669"/>
    <property type="project" value="TreeGrafter"/>
</dbReference>
<evidence type="ECO:0000256" key="2">
    <source>
        <dbReference type="ARBA" id="ARBA00022694"/>
    </source>
</evidence>
<dbReference type="GO" id="GO:0004526">
    <property type="term" value="F:ribonuclease P activity"/>
    <property type="evidence" value="ECO:0007669"/>
    <property type="project" value="TreeGrafter"/>
</dbReference>
<evidence type="ECO:0000313" key="6">
    <source>
        <dbReference type="Proteomes" id="UP001302676"/>
    </source>
</evidence>
<gene>
    <name evidence="5" type="ORF">C8A04DRAFT_15200</name>
</gene>
<organism evidence="5 6">
    <name type="scientific">Dichotomopilus funicola</name>
    <dbReference type="NCBI Taxonomy" id="1934379"/>
    <lineage>
        <taxon>Eukaryota</taxon>
        <taxon>Fungi</taxon>
        <taxon>Dikarya</taxon>
        <taxon>Ascomycota</taxon>
        <taxon>Pezizomycotina</taxon>
        <taxon>Sordariomycetes</taxon>
        <taxon>Sordariomycetidae</taxon>
        <taxon>Sordariales</taxon>
        <taxon>Chaetomiaceae</taxon>
        <taxon>Dichotomopilus</taxon>
    </lineage>
</organism>
<keyword evidence="6" id="KW-1185">Reference proteome</keyword>
<dbReference type="GO" id="GO:0001682">
    <property type="term" value="P:tRNA 5'-leader removal"/>
    <property type="evidence" value="ECO:0007669"/>
    <property type="project" value="InterPro"/>
</dbReference>
<dbReference type="GeneID" id="87815003"/>
<proteinExistence type="predicted"/>
<dbReference type="Gene3D" id="3.30.110.20">
    <property type="entry name" value="Alba-like domain"/>
    <property type="match status" value="1"/>
</dbReference>
<reference evidence="5" key="2">
    <citation type="submission" date="2023-05" db="EMBL/GenBank/DDBJ databases">
        <authorList>
            <consortium name="Lawrence Berkeley National Laboratory"/>
            <person name="Steindorff A."/>
            <person name="Hensen N."/>
            <person name="Bonometti L."/>
            <person name="Westerberg I."/>
            <person name="Brannstrom I.O."/>
            <person name="Guillou S."/>
            <person name="Cros-Aarteil S."/>
            <person name="Calhoun S."/>
            <person name="Haridas S."/>
            <person name="Kuo A."/>
            <person name="Mondo S."/>
            <person name="Pangilinan J."/>
            <person name="Riley R."/>
            <person name="Labutti K."/>
            <person name="Andreopoulos B."/>
            <person name="Lipzen A."/>
            <person name="Chen C."/>
            <person name="Yanf M."/>
            <person name="Daum C."/>
            <person name="Ng V."/>
            <person name="Clum A."/>
            <person name="Ohm R."/>
            <person name="Martin F."/>
            <person name="Silar P."/>
            <person name="Natvig D."/>
            <person name="Lalanne C."/>
            <person name="Gautier V."/>
            <person name="Ament-Velasquez S.L."/>
            <person name="Kruys A."/>
            <person name="Hutchinson M.I."/>
            <person name="Powell A.J."/>
            <person name="Barry K."/>
            <person name="Miller A.N."/>
            <person name="Grigoriev I.V."/>
            <person name="Debuchy R."/>
            <person name="Gladieux P."/>
            <person name="Thoren M.H."/>
            <person name="Johannesson H."/>
        </authorList>
    </citation>
    <scope>NUCLEOTIDE SEQUENCE</scope>
    <source>
        <strain evidence="5">CBS 141.50</strain>
    </source>
</reference>